<proteinExistence type="predicted"/>
<feature type="domain" description="Nudix hydrolase" evidence="1">
    <location>
        <begin position="3"/>
        <end position="137"/>
    </location>
</feature>
<dbReference type="AlphaFoldDB" id="A0A2M7B582"/>
<evidence type="ECO:0000313" key="3">
    <source>
        <dbReference type="Proteomes" id="UP000228949"/>
    </source>
</evidence>
<evidence type="ECO:0000313" key="2">
    <source>
        <dbReference type="EMBL" id="PIU98179.1"/>
    </source>
</evidence>
<gene>
    <name evidence="2" type="ORF">COS61_02865</name>
</gene>
<name>A0A2M7B582_9BACT</name>
<reference evidence="3" key="1">
    <citation type="submission" date="2017-09" db="EMBL/GenBank/DDBJ databases">
        <title>Depth-based differentiation of microbial function through sediment-hosted aquifers and enrichment of novel symbionts in the deep terrestrial subsurface.</title>
        <authorList>
            <person name="Probst A.J."/>
            <person name="Ladd B."/>
            <person name="Jarett J.K."/>
            <person name="Geller-Mcgrath D.E."/>
            <person name="Sieber C.M.K."/>
            <person name="Emerson J.B."/>
            <person name="Anantharaman K."/>
            <person name="Thomas B.C."/>
            <person name="Malmstrom R."/>
            <person name="Stieglmeier M."/>
            <person name="Klingl A."/>
            <person name="Woyke T."/>
            <person name="Ryan C.M."/>
            <person name="Banfield J.F."/>
        </authorList>
    </citation>
    <scope>NUCLEOTIDE SEQUENCE [LARGE SCALE GENOMIC DNA]</scope>
</reference>
<evidence type="ECO:0000259" key="1">
    <source>
        <dbReference type="PROSITE" id="PS51462"/>
    </source>
</evidence>
<organism evidence="2 3">
    <name type="scientific">Candidatus Wolfebacteria bacterium CG03_land_8_20_14_0_80_40_12</name>
    <dbReference type="NCBI Taxonomy" id="1975069"/>
    <lineage>
        <taxon>Bacteria</taxon>
        <taxon>Candidatus Wolfeibacteriota</taxon>
    </lineage>
</organism>
<comment type="caution">
    <text evidence="2">The sequence shown here is derived from an EMBL/GenBank/DDBJ whole genome shotgun (WGS) entry which is preliminary data.</text>
</comment>
<dbReference type="InterPro" id="IPR015797">
    <property type="entry name" value="NUDIX_hydrolase-like_dom_sf"/>
</dbReference>
<dbReference type="Gene3D" id="3.90.79.10">
    <property type="entry name" value="Nucleoside Triphosphate Pyrophosphohydrolase"/>
    <property type="match status" value="1"/>
</dbReference>
<dbReference type="Pfam" id="PF00293">
    <property type="entry name" value="NUDIX"/>
    <property type="match status" value="1"/>
</dbReference>
<dbReference type="PROSITE" id="PS51462">
    <property type="entry name" value="NUDIX"/>
    <property type="match status" value="1"/>
</dbReference>
<sequence length="143" mass="16375">MKPIKYAIAYVIYNKDRSKFLIVQRPIDDEDLPNIWGLPAGSVKDNETYEESIIRSGEQKLGVKLEPVGFIGRDNIEREKYILHMEEYETEIITGEPKVPQPIGGTTQYQKLKWGVKSDLIDGAKKGSLCDRIYLKGVNESWQ</sequence>
<accession>A0A2M7B582</accession>
<dbReference type="SUPFAM" id="SSF55811">
    <property type="entry name" value="Nudix"/>
    <property type="match status" value="1"/>
</dbReference>
<dbReference type="InterPro" id="IPR000086">
    <property type="entry name" value="NUDIX_hydrolase_dom"/>
</dbReference>
<dbReference type="CDD" id="cd02883">
    <property type="entry name" value="NUDIX_Hydrolase"/>
    <property type="match status" value="1"/>
</dbReference>
<protein>
    <recommendedName>
        <fullName evidence="1">Nudix hydrolase domain-containing protein</fullName>
    </recommendedName>
</protein>
<dbReference type="Proteomes" id="UP000228949">
    <property type="component" value="Unassembled WGS sequence"/>
</dbReference>
<dbReference type="EMBL" id="PEVJ01000069">
    <property type="protein sequence ID" value="PIU98179.1"/>
    <property type="molecule type" value="Genomic_DNA"/>
</dbReference>